<dbReference type="NCBIfam" id="NF005460">
    <property type="entry name" value="PRK07056.1"/>
    <property type="match status" value="1"/>
</dbReference>
<dbReference type="SUPFAM" id="SSF75304">
    <property type="entry name" value="Amidase signature (AS) enzymes"/>
    <property type="match status" value="1"/>
</dbReference>
<evidence type="ECO:0000259" key="1">
    <source>
        <dbReference type="Pfam" id="PF01425"/>
    </source>
</evidence>
<keyword evidence="3" id="KW-1185">Reference proteome</keyword>
<dbReference type="EMBL" id="JBHRTI010000010">
    <property type="protein sequence ID" value="MFC3149372.1"/>
    <property type="molecule type" value="Genomic_DNA"/>
</dbReference>
<proteinExistence type="predicted"/>
<gene>
    <name evidence="2" type="ORF">ACFOEN_17245</name>
</gene>
<protein>
    <submittedName>
        <fullName evidence="2">Amidase</fullName>
    </submittedName>
</protein>
<evidence type="ECO:0000313" key="2">
    <source>
        <dbReference type="EMBL" id="MFC3149372.1"/>
    </source>
</evidence>
<sequence length="460" mass="46262">MDAHSKPPHGTSAAAEPASRIDSLLTRFAAGDTTPEAAWAQAQQAATDPRAAHVLIRHFEAPATQSAGALGGTPVTVKDLFDVAGSITTAGSKVLLDGPAAAAPAERDATIVARLRAAGAAIIGTTNMTEFAYSGLGLNPHWGTPANAAGSALDEGLPRVPGGSSSGAAVGVALGVGLAAVGTDTGGSVRIPAALNGLVGFKPTARRVPMDGCLPLAASLDSIGPIAHTLADCLRIDAVLADAPLRPTPPAPGQIRLLAPTTVVLDSLDETVAHAFEASLARLQAAGVQITRAPFAPFADAALAAQGVIAAHESFQWHAPLLARAAAAYDPRVATRIAGGAQISALDYAAALTARRRWQDAVQAGLQGFDAFVMPTVPMVAPPIAALAEDAAYFAANRLMLRNTLLFNLLDGCAISLPMATGGLPAGLMLGAPALHDEALASIGLAAEALLAVACSTPSR</sequence>
<reference evidence="3" key="1">
    <citation type="journal article" date="2019" name="Int. J. Syst. Evol. Microbiol.">
        <title>The Global Catalogue of Microorganisms (GCM) 10K type strain sequencing project: providing services to taxonomists for standard genome sequencing and annotation.</title>
        <authorList>
            <consortium name="The Broad Institute Genomics Platform"/>
            <consortium name="The Broad Institute Genome Sequencing Center for Infectious Disease"/>
            <person name="Wu L."/>
            <person name="Ma J."/>
        </authorList>
    </citation>
    <scope>NUCLEOTIDE SEQUENCE [LARGE SCALE GENOMIC DNA]</scope>
    <source>
        <strain evidence="3">KCTC 52168</strain>
    </source>
</reference>
<feature type="domain" description="Amidase" evidence="1">
    <location>
        <begin position="64"/>
        <end position="440"/>
    </location>
</feature>
<evidence type="ECO:0000313" key="3">
    <source>
        <dbReference type="Proteomes" id="UP001595556"/>
    </source>
</evidence>
<dbReference type="Gene3D" id="3.90.1300.10">
    <property type="entry name" value="Amidase signature (AS) domain"/>
    <property type="match status" value="1"/>
</dbReference>
<dbReference type="InterPro" id="IPR000120">
    <property type="entry name" value="Amidase"/>
</dbReference>
<dbReference type="InterPro" id="IPR023631">
    <property type="entry name" value="Amidase_dom"/>
</dbReference>
<accession>A0ABV7H6S6</accession>
<dbReference type="InterPro" id="IPR020556">
    <property type="entry name" value="Amidase_CS"/>
</dbReference>
<dbReference type="RefSeq" id="WP_377306078.1">
    <property type="nucleotide sequence ID" value="NZ_CP180191.1"/>
</dbReference>
<comment type="caution">
    <text evidence="2">The sequence shown here is derived from an EMBL/GenBank/DDBJ whole genome shotgun (WGS) entry which is preliminary data.</text>
</comment>
<dbReference type="PANTHER" id="PTHR11895:SF176">
    <property type="entry name" value="AMIDASE AMID-RELATED"/>
    <property type="match status" value="1"/>
</dbReference>
<dbReference type="PROSITE" id="PS00571">
    <property type="entry name" value="AMIDASES"/>
    <property type="match status" value="1"/>
</dbReference>
<dbReference type="Pfam" id="PF01425">
    <property type="entry name" value="Amidase"/>
    <property type="match status" value="1"/>
</dbReference>
<dbReference type="Proteomes" id="UP001595556">
    <property type="component" value="Unassembled WGS sequence"/>
</dbReference>
<organism evidence="2 3">
    <name type="scientific">Piscinibacterium candidicorallinum</name>
    <dbReference type="NCBI Taxonomy" id="1793872"/>
    <lineage>
        <taxon>Bacteria</taxon>
        <taxon>Pseudomonadati</taxon>
        <taxon>Pseudomonadota</taxon>
        <taxon>Betaproteobacteria</taxon>
        <taxon>Burkholderiales</taxon>
        <taxon>Piscinibacterium</taxon>
    </lineage>
</organism>
<dbReference type="PANTHER" id="PTHR11895">
    <property type="entry name" value="TRANSAMIDASE"/>
    <property type="match status" value="1"/>
</dbReference>
<dbReference type="InterPro" id="IPR036928">
    <property type="entry name" value="AS_sf"/>
</dbReference>
<name>A0ABV7H6S6_9BURK</name>